<sequence>MKLRVSGSDIVLQGSGSARGQKREVRHRADYSLVFEGTALSCGWAFKVRPHGRTMFDGQTNYQLPVESGKARRRYLGPSAYNL</sequence>
<evidence type="ECO:0000313" key="1">
    <source>
        <dbReference type="EMBL" id="MPC90309.1"/>
    </source>
</evidence>
<protein>
    <submittedName>
        <fullName evidence="1">Uncharacterized protein</fullName>
    </submittedName>
</protein>
<comment type="caution">
    <text evidence="1">The sequence shown here is derived from an EMBL/GenBank/DDBJ whole genome shotgun (WGS) entry which is preliminary data.</text>
</comment>
<dbReference type="Proteomes" id="UP000324222">
    <property type="component" value="Unassembled WGS sequence"/>
</dbReference>
<gene>
    <name evidence="1" type="ORF">E2C01_085286</name>
</gene>
<dbReference type="AlphaFoldDB" id="A0A5B7J6C6"/>
<dbReference type="EMBL" id="VSRR010083929">
    <property type="protein sequence ID" value="MPC90309.1"/>
    <property type="molecule type" value="Genomic_DNA"/>
</dbReference>
<evidence type="ECO:0000313" key="2">
    <source>
        <dbReference type="Proteomes" id="UP000324222"/>
    </source>
</evidence>
<proteinExistence type="predicted"/>
<accession>A0A5B7J6C6</accession>
<reference evidence="1 2" key="1">
    <citation type="submission" date="2019-05" db="EMBL/GenBank/DDBJ databases">
        <title>Another draft genome of Portunus trituberculatus and its Hox gene families provides insights of decapod evolution.</title>
        <authorList>
            <person name="Jeong J.-H."/>
            <person name="Song I."/>
            <person name="Kim S."/>
            <person name="Choi T."/>
            <person name="Kim D."/>
            <person name="Ryu S."/>
            <person name="Kim W."/>
        </authorList>
    </citation>
    <scope>NUCLEOTIDE SEQUENCE [LARGE SCALE GENOMIC DNA]</scope>
    <source>
        <tissue evidence="1">Muscle</tissue>
    </source>
</reference>
<keyword evidence="2" id="KW-1185">Reference proteome</keyword>
<name>A0A5B7J6C6_PORTR</name>
<organism evidence="1 2">
    <name type="scientific">Portunus trituberculatus</name>
    <name type="common">Swimming crab</name>
    <name type="synonym">Neptunus trituberculatus</name>
    <dbReference type="NCBI Taxonomy" id="210409"/>
    <lineage>
        <taxon>Eukaryota</taxon>
        <taxon>Metazoa</taxon>
        <taxon>Ecdysozoa</taxon>
        <taxon>Arthropoda</taxon>
        <taxon>Crustacea</taxon>
        <taxon>Multicrustacea</taxon>
        <taxon>Malacostraca</taxon>
        <taxon>Eumalacostraca</taxon>
        <taxon>Eucarida</taxon>
        <taxon>Decapoda</taxon>
        <taxon>Pleocyemata</taxon>
        <taxon>Brachyura</taxon>
        <taxon>Eubrachyura</taxon>
        <taxon>Portunoidea</taxon>
        <taxon>Portunidae</taxon>
        <taxon>Portuninae</taxon>
        <taxon>Portunus</taxon>
    </lineage>
</organism>